<keyword evidence="9" id="KW-1185">Reference proteome</keyword>
<sequence>NCEDFQSRRAQIRVKNQAGKKYYPHTLNGSALAVDRLITTLCEYYYQEKENKLNIPEVLQKAINTKRTRTIGITTLHGNLLGEL</sequence>
<comment type="pathway">
    <text evidence="1">Aminoacyl-tRNA biosynthesis; selenocysteinyl-tRNA(Sec) biosynthesis; L-seryl-tRNA(Sec) from L-serine and tRNA(Sec): step 1/1.</text>
</comment>
<reference evidence="8" key="1">
    <citation type="submission" date="2021-06" db="EMBL/GenBank/DDBJ databases">
        <authorList>
            <person name="Kallberg Y."/>
            <person name="Tangrot J."/>
            <person name="Rosling A."/>
        </authorList>
    </citation>
    <scope>NUCLEOTIDE SEQUENCE</scope>
    <source>
        <strain evidence="8">FL130A</strain>
    </source>
</reference>
<protein>
    <recommendedName>
        <fullName evidence="5">Seryl-tRNA(Ser/Sec) synthetase</fullName>
    </recommendedName>
</protein>
<dbReference type="Proteomes" id="UP000789508">
    <property type="component" value="Unassembled WGS sequence"/>
</dbReference>
<dbReference type="OrthoDB" id="10264585at2759"/>
<comment type="catalytic activity">
    <reaction evidence="7">
        <text>tRNA(Ser) + L-serine + ATP = L-seryl-tRNA(Ser) + AMP + diphosphate + H(+)</text>
        <dbReference type="Rhea" id="RHEA:12292"/>
        <dbReference type="Rhea" id="RHEA-COMP:9669"/>
        <dbReference type="Rhea" id="RHEA-COMP:9703"/>
        <dbReference type="ChEBI" id="CHEBI:15378"/>
        <dbReference type="ChEBI" id="CHEBI:30616"/>
        <dbReference type="ChEBI" id="CHEBI:33019"/>
        <dbReference type="ChEBI" id="CHEBI:33384"/>
        <dbReference type="ChEBI" id="CHEBI:78442"/>
        <dbReference type="ChEBI" id="CHEBI:78533"/>
        <dbReference type="ChEBI" id="CHEBI:456215"/>
        <dbReference type="EC" id="6.1.1.11"/>
    </reaction>
</comment>
<dbReference type="SUPFAM" id="SSF55681">
    <property type="entry name" value="Class II aaRS and biotin synthetases"/>
    <property type="match status" value="1"/>
</dbReference>
<evidence type="ECO:0000256" key="7">
    <source>
        <dbReference type="ARBA" id="ARBA00048823"/>
    </source>
</evidence>
<evidence type="ECO:0000256" key="2">
    <source>
        <dbReference type="ARBA" id="ARBA00010728"/>
    </source>
</evidence>
<comment type="caution">
    <text evidence="8">The sequence shown here is derived from an EMBL/GenBank/DDBJ whole genome shotgun (WGS) entry which is preliminary data.</text>
</comment>
<keyword evidence="3" id="KW-0963">Cytoplasm</keyword>
<evidence type="ECO:0000313" key="9">
    <source>
        <dbReference type="Proteomes" id="UP000789508"/>
    </source>
</evidence>
<dbReference type="Gene3D" id="3.30.930.10">
    <property type="entry name" value="Bira Bifunctional Protein, Domain 2"/>
    <property type="match status" value="1"/>
</dbReference>
<feature type="non-terminal residue" evidence="8">
    <location>
        <position position="84"/>
    </location>
</feature>
<dbReference type="AlphaFoldDB" id="A0A9N9NVP2"/>
<proteinExistence type="inferred from homology"/>
<dbReference type="GO" id="GO:0004828">
    <property type="term" value="F:serine-tRNA ligase activity"/>
    <property type="evidence" value="ECO:0007669"/>
    <property type="project" value="UniProtKB-EC"/>
</dbReference>
<evidence type="ECO:0000256" key="6">
    <source>
        <dbReference type="ARBA" id="ARBA00047929"/>
    </source>
</evidence>
<accession>A0A9N9NVP2</accession>
<keyword evidence="4" id="KW-0648">Protein biosynthesis</keyword>
<dbReference type="InterPro" id="IPR045864">
    <property type="entry name" value="aa-tRNA-synth_II/BPL/LPL"/>
</dbReference>
<dbReference type="EMBL" id="CAJVPS010056009">
    <property type="protein sequence ID" value="CAG8776535.1"/>
    <property type="molecule type" value="Genomic_DNA"/>
</dbReference>
<evidence type="ECO:0000256" key="4">
    <source>
        <dbReference type="ARBA" id="ARBA00022917"/>
    </source>
</evidence>
<dbReference type="GO" id="GO:0006412">
    <property type="term" value="P:translation"/>
    <property type="evidence" value="ECO:0007669"/>
    <property type="project" value="UniProtKB-KW"/>
</dbReference>
<feature type="non-terminal residue" evidence="8">
    <location>
        <position position="1"/>
    </location>
</feature>
<evidence type="ECO:0000256" key="5">
    <source>
        <dbReference type="ARBA" id="ARBA00033352"/>
    </source>
</evidence>
<comment type="similarity">
    <text evidence="2">Belongs to the class-II aminoacyl-tRNA synthetase family. Type-1 seryl-tRNA synthetase subfamily.</text>
</comment>
<evidence type="ECO:0000313" key="8">
    <source>
        <dbReference type="EMBL" id="CAG8776535.1"/>
    </source>
</evidence>
<dbReference type="PANTHER" id="PTHR43697">
    <property type="entry name" value="SERYL-TRNA SYNTHETASE"/>
    <property type="match status" value="1"/>
</dbReference>
<evidence type="ECO:0000256" key="1">
    <source>
        <dbReference type="ARBA" id="ARBA00005045"/>
    </source>
</evidence>
<dbReference type="PANTHER" id="PTHR43697:SF1">
    <property type="entry name" value="SERINE--TRNA LIGASE"/>
    <property type="match status" value="1"/>
</dbReference>
<organism evidence="8 9">
    <name type="scientific">Ambispora leptoticha</name>
    <dbReference type="NCBI Taxonomy" id="144679"/>
    <lineage>
        <taxon>Eukaryota</taxon>
        <taxon>Fungi</taxon>
        <taxon>Fungi incertae sedis</taxon>
        <taxon>Mucoromycota</taxon>
        <taxon>Glomeromycotina</taxon>
        <taxon>Glomeromycetes</taxon>
        <taxon>Archaeosporales</taxon>
        <taxon>Ambisporaceae</taxon>
        <taxon>Ambispora</taxon>
    </lineage>
</organism>
<gene>
    <name evidence="8" type="ORF">ALEPTO_LOCUS14434</name>
</gene>
<evidence type="ECO:0000256" key="3">
    <source>
        <dbReference type="ARBA" id="ARBA00022490"/>
    </source>
</evidence>
<name>A0A9N9NVP2_9GLOM</name>
<comment type="catalytic activity">
    <reaction evidence="6">
        <text>tRNA(Sec) + L-serine + ATP = L-seryl-tRNA(Sec) + AMP + diphosphate + H(+)</text>
        <dbReference type="Rhea" id="RHEA:42580"/>
        <dbReference type="Rhea" id="RHEA-COMP:9742"/>
        <dbReference type="Rhea" id="RHEA-COMP:10128"/>
        <dbReference type="ChEBI" id="CHEBI:15378"/>
        <dbReference type="ChEBI" id="CHEBI:30616"/>
        <dbReference type="ChEBI" id="CHEBI:33019"/>
        <dbReference type="ChEBI" id="CHEBI:33384"/>
        <dbReference type="ChEBI" id="CHEBI:78442"/>
        <dbReference type="ChEBI" id="CHEBI:78533"/>
        <dbReference type="ChEBI" id="CHEBI:456215"/>
        <dbReference type="EC" id="6.1.1.11"/>
    </reaction>
</comment>